<organism evidence="2 3">
    <name type="scientific">Liparis tanakae</name>
    <name type="common">Tanaka's snailfish</name>
    <dbReference type="NCBI Taxonomy" id="230148"/>
    <lineage>
        <taxon>Eukaryota</taxon>
        <taxon>Metazoa</taxon>
        <taxon>Chordata</taxon>
        <taxon>Craniata</taxon>
        <taxon>Vertebrata</taxon>
        <taxon>Euteleostomi</taxon>
        <taxon>Actinopterygii</taxon>
        <taxon>Neopterygii</taxon>
        <taxon>Teleostei</taxon>
        <taxon>Neoteleostei</taxon>
        <taxon>Acanthomorphata</taxon>
        <taxon>Eupercaria</taxon>
        <taxon>Perciformes</taxon>
        <taxon>Cottioidei</taxon>
        <taxon>Cottales</taxon>
        <taxon>Liparidae</taxon>
        <taxon>Liparis</taxon>
    </lineage>
</organism>
<gene>
    <name evidence="2" type="primary">COL11A2</name>
    <name evidence="2" type="ORF">EYF80_063793</name>
</gene>
<keyword evidence="2" id="KW-0176">Collagen</keyword>
<comment type="caution">
    <text evidence="2">The sequence shown here is derived from an EMBL/GenBank/DDBJ whole genome shotgun (WGS) entry which is preliminary data.</text>
</comment>
<evidence type="ECO:0000256" key="1">
    <source>
        <dbReference type="SAM" id="MobiDB-lite"/>
    </source>
</evidence>
<name>A0A4Z2EBE6_9TELE</name>
<sequence length="111" mass="11888">MSGVINNFPFPPTRQRIGITAAYDNKRSALASGDRGFDGLPGLPGDKGHSGDRGKLGPLGPVGEPGERVSAQFAKCIFNKQSLENTSCSRALFFLNIPSAKVNREQPFPDQ</sequence>
<dbReference type="EMBL" id="SRLO01011046">
    <property type="protein sequence ID" value="TNN26071.1"/>
    <property type="molecule type" value="Genomic_DNA"/>
</dbReference>
<dbReference type="AlphaFoldDB" id="A0A4Z2EBE6"/>
<dbReference type="Proteomes" id="UP000314294">
    <property type="component" value="Unassembled WGS sequence"/>
</dbReference>
<feature type="compositionally biased region" description="Basic and acidic residues" evidence="1">
    <location>
        <begin position="46"/>
        <end position="55"/>
    </location>
</feature>
<dbReference type="InterPro" id="IPR008160">
    <property type="entry name" value="Collagen"/>
</dbReference>
<dbReference type="OrthoDB" id="8964470at2759"/>
<accession>A0A4Z2EBE6</accession>
<reference evidence="2 3" key="1">
    <citation type="submission" date="2019-03" db="EMBL/GenBank/DDBJ databases">
        <title>First draft genome of Liparis tanakae, snailfish: a comprehensive survey of snailfish specific genes.</title>
        <authorList>
            <person name="Kim W."/>
            <person name="Song I."/>
            <person name="Jeong J.-H."/>
            <person name="Kim D."/>
            <person name="Kim S."/>
            <person name="Ryu S."/>
            <person name="Song J.Y."/>
            <person name="Lee S.K."/>
        </authorList>
    </citation>
    <scope>NUCLEOTIDE SEQUENCE [LARGE SCALE GENOMIC DNA]</scope>
    <source>
        <tissue evidence="2">Muscle</tissue>
    </source>
</reference>
<keyword evidence="3" id="KW-1185">Reference proteome</keyword>
<proteinExistence type="predicted"/>
<protein>
    <submittedName>
        <fullName evidence="2">Collagen alpha-2(XI) chain</fullName>
    </submittedName>
</protein>
<feature type="region of interest" description="Disordered" evidence="1">
    <location>
        <begin position="33"/>
        <end position="64"/>
    </location>
</feature>
<evidence type="ECO:0000313" key="3">
    <source>
        <dbReference type="Proteomes" id="UP000314294"/>
    </source>
</evidence>
<evidence type="ECO:0000313" key="2">
    <source>
        <dbReference type="EMBL" id="TNN26071.1"/>
    </source>
</evidence>
<dbReference type="Pfam" id="PF01391">
    <property type="entry name" value="Collagen"/>
    <property type="match status" value="1"/>
</dbReference>
<dbReference type="GO" id="GO:0005581">
    <property type="term" value="C:collagen trimer"/>
    <property type="evidence" value="ECO:0007669"/>
    <property type="project" value="UniProtKB-KW"/>
</dbReference>